<organism evidence="1 2">
    <name type="scientific">Candidatus Micrarchaeum acidiphilum ARMAN-2</name>
    <dbReference type="NCBI Taxonomy" id="425595"/>
    <lineage>
        <taxon>Archaea</taxon>
        <taxon>Candidatus Micrarchaeota</taxon>
        <taxon>Candidatus Micrarchaeia</taxon>
        <taxon>Candidatus Micrarchaeales</taxon>
        <taxon>Candidatus Micrarchaeaceae</taxon>
        <taxon>Candidatus Micrarchaeum</taxon>
    </lineage>
</organism>
<sequence>MISPAHIRLFSTAIHIMQASKYLLFFEIQHQKQATWPALLTRHINLIFGLQNMADESVVVEHGTTTSITLNRPDIHNAINFDVLTGLRDAFASLLKDNSCRSIVLKGAGKSFCSGSDIKYLAAFKNSGEAAEFFDMMYIVYHYVESIDKPVIAEIHGSCMGAGLELAAVCDLRIASSDATFAMPEVKLGITPSGGATYRLPTVIGQTATRYMVLTGETIGADEAYRIGLLNKVVEPAKLDEEVRKVAEAINASSRTAVGNAKLAMTENQKFERRMEREKYIQSFIDTDGKEGLDAFINHRKPEFKS</sequence>
<dbReference type="InterPro" id="IPR001753">
    <property type="entry name" value="Enoyl-CoA_hydra/iso"/>
</dbReference>
<dbReference type="PANTHER" id="PTHR11941">
    <property type="entry name" value="ENOYL-COA HYDRATASE-RELATED"/>
    <property type="match status" value="1"/>
</dbReference>
<dbReference type="GO" id="GO:0016853">
    <property type="term" value="F:isomerase activity"/>
    <property type="evidence" value="ECO:0007669"/>
    <property type="project" value="UniProtKB-KW"/>
</dbReference>
<dbReference type="AlphaFoldDB" id="C7DGQ7"/>
<dbReference type="PANTHER" id="PTHR11941:SF54">
    <property type="entry name" value="ENOYL-COA HYDRATASE, MITOCHONDRIAL"/>
    <property type="match status" value="1"/>
</dbReference>
<dbReference type="EMBL" id="GG697239">
    <property type="protein sequence ID" value="EET90228.1"/>
    <property type="molecule type" value="Genomic_DNA"/>
</dbReference>
<proteinExistence type="predicted"/>
<dbReference type="Pfam" id="PF00378">
    <property type="entry name" value="ECH_1"/>
    <property type="match status" value="1"/>
</dbReference>
<dbReference type="SUPFAM" id="SSF52096">
    <property type="entry name" value="ClpP/crotonase"/>
    <property type="match status" value="1"/>
</dbReference>
<accession>C7DGQ7</accession>
<name>C7DGQ7_MICA2</name>
<dbReference type="Gene3D" id="3.90.226.10">
    <property type="entry name" value="2-enoyl-CoA Hydratase, Chain A, domain 1"/>
    <property type="match status" value="1"/>
</dbReference>
<evidence type="ECO:0000313" key="1">
    <source>
        <dbReference type="EMBL" id="EET90228.1"/>
    </source>
</evidence>
<reference evidence="1 2" key="1">
    <citation type="journal article" date="2009" name="Genome Biol.">
        <title>Community-wide analysis of microbial genome sequence signatures.</title>
        <authorList>
            <person name="Dick G.J."/>
            <person name="Andersson A.F."/>
            <person name="Baker B.J."/>
            <person name="Simmons S.L."/>
            <person name="Thomas B.C."/>
            <person name="Yelton A.P."/>
            <person name="Banfield J.F."/>
        </authorList>
    </citation>
    <scope>NUCLEOTIDE SEQUENCE [LARGE SCALE GENOMIC DNA]</scope>
    <source>
        <strain evidence="1">ARMAN-2</strain>
    </source>
</reference>
<dbReference type="InterPro" id="IPR029045">
    <property type="entry name" value="ClpP/crotonase-like_dom_sf"/>
</dbReference>
<keyword evidence="2" id="KW-1185">Reference proteome</keyword>
<dbReference type="GO" id="GO:0006635">
    <property type="term" value="P:fatty acid beta-oxidation"/>
    <property type="evidence" value="ECO:0007669"/>
    <property type="project" value="TreeGrafter"/>
</dbReference>
<evidence type="ECO:0000313" key="2">
    <source>
        <dbReference type="Proteomes" id="UP000332487"/>
    </source>
</evidence>
<reference evidence="1 2" key="2">
    <citation type="journal article" date="2010" name="Proc. Natl. Acad. Sci. U.S.A.">
        <title>Enigmatic, ultrasmall, uncultivated Archaea.</title>
        <authorList>
            <person name="Baker B.J."/>
            <person name="Comolli L.R."/>
            <person name="Dick G.J."/>
            <person name="Hauser L.J."/>
            <person name="Hyatt D."/>
            <person name="Dill B.D."/>
            <person name="Land M.L."/>
            <person name="Verberkmoes N.C."/>
            <person name="Hettich R.L."/>
            <person name="Banfield J.F."/>
        </authorList>
    </citation>
    <scope>NUCLEOTIDE SEQUENCE [LARGE SCALE GENOMIC DNA]</scope>
    <source>
        <strain evidence="1">ARMAN-2</strain>
    </source>
</reference>
<protein>
    <submittedName>
        <fullName evidence="1">Enoyl-CoA hydratase/isomerase</fullName>
    </submittedName>
</protein>
<dbReference type="CDD" id="cd06558">
    <property type="entry name" value="crotonase-like"/>
    <property type="match status" value="1"/>
</dbReference>
<gene>
    <name evidence="1" type="ORF">UNLARM2_0257</name>
</gene>
<dbReference type="Proteomes" id="UP000332487">
    <property type="component" value="Unassembled WGS sequence"/>
</dbReference>